<dbReference type="RefSeq" id="WP_091936467.1">
    <property type="nucleotide sequence ID" value="NZ_FOUJ01000004.1"/>
</dbReference>
<dbReference type="EMBL" id="FOUJ01000004">
    <property type="protein sequence ID" value="SFM67154.1"/>
    <property type="molecule type" value="Genomic_DNA"/>
</dbReference>
<keyword evidence="1" id="KW-0472">Membrane</keyword>
<evidence type="ECO:0000313" key="2">
    <source>
        <dbReference type="EMBL" id="SFM67154.1"/>
    </source>
</evidence>
<sequence length="244" mass="26419">MIQQDRKDSAVSETLGYILLFGIVTLSMGVIYTVGYPVLQSNMDSNIFESAEQSFIVLQSGMDRVAFDQVPLKILKMKLQGSSLAISNTSSVTITYDGNPPLNITTGDLVFEKAGKKISYELGGVFKSYPPDSTVMVSQPPIYAITSDNVEVTTIGIVSLKGSDYVSGRGIATLTIEHGSSTMERTTSPTNVDIQINSPYAPRWAEYLEDNGFSVTNITSSSVHASKNNTILILSLHEIDVDIS</sequence>
<accession>A0A1I4SRR0</accession>
<dbReference type="Proteomes" id="UP000198535">
    <property type="component" value="Unassembled WGS sequence"/>
</dbReference>
<name>A0A1I4SRR0_9EURY</name>
<reference evidence="3" key="1">
    <citation type="submission" date="2016-10" db="EMBL/GenBank/DDBJ databases">
        <authorList>
            <person name="Varghese N."/>
            <person name="Submissions S."/>
        </authorList>
    </citation>
    <scope>NUCLEOTIDE SEQUENCE [LARGE SCALE GENOMIC DNA]</scope>
    <source>
        <strain evidence="3">Mob M</strain>
    </source>
</reference>
<dbReference type="Pfam" id="PF23960">
    <property type="entry name" value="DUF7289"/>
    <property type="match status" value="1"/>
</dbReference>
<feature type="transmembrane region" description="Helical" evidence="1">
    <location>
        <begin position="15"/>
        <end position="39"/>
    </location>
</feature>
<dbReference type="AlphaFoldDB" id="A0A1I4SRR0"/>
<keyword evidence="1" id="KW-1133">Transmembrane helix</keyword>
<organism evidence="2 3">
    <name type="scientific">Methanolobus profundi</name>
    <dbReference type="NCBI Taxonomy" id="487685"/>
    <lineage>
        <taxon>Archaea</taxon>
        <taxon>Methanobacteriati</taxon>
        <taxon>Methanobacteriota</taxon>
        <taxon>Stenosarchaea group</taxon>
        <taxon>Methanomicrobia</taxon>
        <taxon>Methanosarcinales</taxon>
        <taxon>Methanosarcinaceae</taxon>
        <taxon>Methanolobus</taxon>
    </lineage>
</organism>
<dbReference type="STRING" id="487685.SAMN04488696_1980"/>
<evidence type="ECO:0000313" key="3">
    <source>
        <dbReference type="Proteomes" id="UP000198535"/>
    </source>
</evidence>
<dbReference type="InterPro" id="IPR055713">
    <property type="entry name" value="DUF7289"/>
</dbReference>
<gene>
    <name evidence="2" type="ORF">SAMN04488696_1980</name>
</gene>
<evidence type="ECO:0000256" key="1">
    <source>
        <dbReference type="SAM" id="Phobius"/>
    </source>
</evidence>
<keyword evidence="1" id="KW-0812">Transmembrane</keyword>
<proteinExistence type="predicted"/>
<keyword evidence="3" id="KW-1185">Reference proteome</keyword>
<dbReference type="OrthoDB" id="118051at2157"/>
<protein>
    <submittedName>
        <fullName evidence="2">Uncharacterized protein</fullName>
    </submittedName>
</protein>